<reference evidence="12 13" key="1">
    <citation type="journal article" date="2008" name="Nature">
        <title>The Trichoplax genome and the nature of placozoans.</title>
        <authorList>
            <person name="Srivastava M."/>
            <person name="Begovic E."/>
            <person name="Chapman J."/>
            <person name="Putnam N.H."/>
            <person name="Hellsten U."/>
            <person name="Kawashima T."/>
            <person name="Kuo A."/>
            <person name="Mitros T."/>
            <person name="Salamov A."/>
            <person name="Carpenter M.L."/>
            <person name="Signorovitch A.Y."/>
            <person name="Moreno M.A."/>
            <person name="Kamm K."/>
            <person name="Grimwood J."/>
            <person name="Schmutz J."/>
            <person name="Shapiro H."/>
            <person name="Grigoriev I.V."/>
            <person name="Buss L.W."/>
            <person name="Schierwater B."/>
            <person name="Dellaporta S.L."/>
            <person name="Rokhsar D.S."/>
        </authorList>
    </citation>
    <scope>NUCLEOTIDE SEQUENCE [LARGE SCALE GENOMIC DNA]</scope>
    <source>
        <strain evidence="12 13">Grell-BS-1999</strain>
    </source>
</reference>
<keyword evidence="7 9" id="KW-0675">Receptor</keyword>
<dbReference type="InParanoid" id="B3RZV1"/>
<sequence>MTTKLPYQSNENISQHSNASVTLRDILQSYSLFAILGIIVGCIGVLFQTWVIITVWLTKRMHVASFILMGNLAVADLMYSISLFFYGVLQLMYITTSPILMVMVVNCYISFFLIGMNYGTSIITLTFISYDRYYKIISPLSSECRSKRRIVYYLITSWLLGILVGMLLALTTGVDPNFPFTCDVSYNVGLAGTQAIYTFLTLAFYVIPVIVILICYSKLIHRLRHLSRPGINNKEQLRNHNESKHSAIRLIIAVTAIFIIVTWPYWVSSLGLVYTGDTFVSLRASGKILEASIAGFASVPIMLTAFIYPPLYLIFNKSLRHDMLAILRCPWHASLPLLMRRTYSSKNQIIIMTRTASTTNTNIKIWLIHCTLAGVNNVYIASSIE</sequence>
<comment type="subcellular location">
    <subcellularLocation>
        <location evidence="1">Cell membrane</location>
        <topology evidence="1">Multi-pass membrane protein</topology>
    </subcellularLocation>
</comment>
<protein>
    <recommendedName>
        <fullName evidence="11">G-protein coupled receptors family 1 profile domain-containing protein</fullName>
    </recommendedName>
</protein>
<keyword evidence="3 9" id="KW-0812">Transmembrane</keyword>
<accession>B3RZV1</accession>
<evidence type="ECO:0000256" key="4">
    <source>
        <dbReference type="ARBA" id="ARBA00022989"/>
    </source>
</evidence>
<dbReference type="InterPro" id="IPR000276">
    <property type="entry name" value="GPCR_Rhodpsn"/>
</dbReference>
<dbReference type="HOGENOM" id="CLU_718318_0_0_1"/>
<evidence type="ECO:0000256" key="9">
    <source>
        <dbReference type="RuleBase" id="RU000688"/>
    </source>
</evidence>
<evidence type="ECO:0000313" key="12">
    <source>
        <dbReference type="EMBL" id="EDV24268.1"/>
    </source>
</evidence>
<keyword evidence="13" id="KW-1185">Reference proteome</keyword>
<feature type="transmembrane region" description="Helical" evidence="10">
    <location>
        <begin position="293"/>
        <end position="315"/>
    </location>
</feature>
<dbReference type="PROSITE" id="PS00237">
    <property type="entry name" value="G_PROTEIN_RECEP_F1_1"/>
    <property type="match status" value="1"/>
</dbReference>
<evidence type="ECO:0000256" key="10">
    <source>
        <dbReference type="SAM" id="Phobius"/>
    </source>
</evidence>
<dbReference type="RefSeq" id="XP_002113794.1">
    <property type="nucleotide sequence ID" value="XM_002113758.1"/>
</dbReference>
<evidence type="ECO:0000256" key="3">
    <source>
        <dbReference type="ARBA" id="ARBA00022692"/>
    </source>
</evidence>
<evidence type="ECO:0000256" key="6">
    <source>
        <dbReference type="ARBA" id="ARBA00023136"/>
    </source>
</evidence>
<feature type="transmembrane region" description="Helical" evidence="10">
    <location>
        <begin position="194"/>
        <end position="216"/>
    </location>
</feature>
<dbReference type="CTD" id="6755006"/>
<evidence type="ECO:0000256" key="8">
    <source>
        <dbReference type="ARBA" id="ARBA00023224"/>
    </source>
</evidence>
<comment type="similarity">
    <text evidence="9">Belongs to the G-protein coupled receptor 1 family.</text>
</comment>
<evidence type="ECO:0000313" key="13">
    <source>
        <dbReference type="Proteomes" id="UP000009022"/>
    </source>
</evidence>
<dbReference type="GO" id="GO:0004930">
    <property type="term" value="F:G protein-coupled receptor activity"/>
    <property type="evidence" value="ECO:0007669"/>
    <property type="project" value="UniProtKB-KW"/>
</dbReference>
<feature type="transmembrane region" description="Helical" evidence="10">
    <location>
        <begin position="64"/>
        <end position="88"/>
    </location>
</feature>
<keyword evidence="8 9" id="KW-0807">Transducer</keyword>
<evidence type="ECO:0000256" key="5">
    <source>
        <dbReference type="ARBA" id="ARBA00023040"/>
    </source>
</evidence>
<dbReference type="PANTHER" id="PTHR24228:SF59">
    <property type="entry name" value="NEUROPEPTIDE RECEPTOR 15"/>
    <property type="match status" value="1"/>
</dbReference>
<dbReference type="PANTHER" id="PTHR24228">
    <property type="entry name" value="B2 BRADYKININ RECEPTOR/ANGIOTENSIN II RECEPTOR"/>
    <property type="match status" value="1"/>
</dbReference>
<organism evidence="12 13">
    <name type="scientific">Trichoplax adhaerens</name>
    <name type="common">Trichoplax reptans</name>
    <dbReference type="NCBI Taxonomy" id="10228"/>
    <lineage>
        <taxon>Eukaryota</taxon>
        <taxon>Metazoa</taxon>
        <taxon>Placozoa</taxon>
        <taxon>Uniplacotomia</taxon>
        <taxon>Trichoplacea</taxon>
        <taxon>Trichoplacidae</taxon>
        <taxon>Trichoplax</taxon>
    </lineage>
</organism>
<feature type="transmembrane region" description="Helical" evidence="10">
    <location>
        <begin position="150"/>
        <end position="174"/>
    </location>
</feature>
<dbReference type="EMBL" id="DS985246">
    <property type="protein sequence ID" value="EDV24268.1"/>
    <property type="molecule type" value="Genomic_DNA"/>
</dbReference>
<evidence type="ECO:0000259" key="11">
    <source>
        <dbReference type="PROSITE" id="PS50262"/>
    </source>
</evidence>
<feature type="domain" description="G-protein coupled receptors family 1 profile" evidence="11">
    <location>
        <begin position="47"/>
        <end position="312"/>
    </location>
</feature>
<dbReference type="CDD" id="cd00637">
    <property type="entry name" value="7tm_classA_rhodopsin-like"/>
    <property type="match status" value="1"/>
</dbReference>
<dbReference type="AlphaFoldDB" id="B3RZV1"/>
<proteinExistence type="inferred from homology"/>
<dbReference type="PhylomeDB" id="B3RZV1"/>
<keyword evidence="2" id="KW-1003">Cell membrane</keyword>
<dbReference type="FunCoup" id="B3RZV1">
    <property type="interactions" value="99"/>
</dbReference>
<evidence type="ECO:0000256" key="2">
    <source>
        <dbReference type="ARBA" id="ARBA00022475"/>
    </source>
</evidence>
<dbReference type="OMA" id="ILMDWPL"/>
<dbReference type="PROSITE" id="PS50262">
    <property type="entry name" value="G_PROTEIN_RECEP_F1_2"/>
    <property type="match status" value="1"/>
</dbReference>
<dbReference type="Proteomes" id="UP000009022">
    <property type="component" value="Unassembled WGS sequence"/>
</dbReference>
<gene>
    <name evidence="12" type="ORF">TRIADDRAFT_57588</name>
</gene>
<dbReference type="Gene3D" id="1.20.1070.10">
    <property type="entry name" value="Rhodopsin 7-helix transmembrane proteins"/>
    <property type="match status" value="1"/>
</dbReference>
<evidence type="ECO:0000256" key="1">
    <source>
        <dbReference type="ARBA" id="ARBA00004651"/>
    </source>
</evidence>
<dbReference type="GO" id="GO:0005886">
    <property type="term" value="C:plasma membrane"/>
    <property type="evidence" value="ECO:0007669"/>
    <property type="project" value="UniProtKB-SubCell"/>
</dbReference>
<keyword evidence="5 9" id="KW-0297">G-protein coupled receptor</keyword>
<dbReference type="eggNOG" id="KOG4219">
    <property type="taxonomic scope" value="Eukaryota"/>
</dbReference>
<dbReference type="SUPFAM" id="SSF81321">
    <property type="entry name" value="Family A G protein-coupled receptor-like"/>
    <property type="match status" value="1"/>
</dbReference>
<dbReference type="KEGG" id="tad:TRIADDRAFT_57588"/>
<dbReference type="Pfam" id="PF00001">
    <property type="entry name" value="7tm_1"/>
    <property type="match status" value="1"/>
</dbReference>
<feature type="transmembrane region" description="Helical" evidence="10">
    <location>
        <begin position="247"/>
        <end position="266"/>
    </location>
</feature>
<dbReference type="PRINTS" id="PR00237">
    <property type="entry name" value="GPCRRHODOPSN"/>
</dbReference>
<keyword evidence="4 10" id="KW-1133">Transmembrane helix</keyword>
<feature type="transmembrane region" description="Helical" evidence="10">
    <location>
        <begin position="108"/>
        <end position="130"/>
    </location>
</feature>
<feature type="transmembrane region" description="Helical" evidence="10">
    <location>
        <begin position="30"/>
        <end position="57"/>
    </location>
</feature>
<dbReference type="InterPro" id="IPR017452">
    <property type="entry name" value="GPCR_Rhodpsn_7TM"/>
</dbReference>
<dbReference type="GeneID" id="6755006"/>
<keyword evidence="6 10" id="KW-0472">Membrane</keyword>
<dbReference type="OrthoDB" id="10055255at2759"/>
<name>B3RZV1_TRIAD</name>
<evidence type="ECO:0000256" key="7">
    <source>
        <dbReference type="ARBA" id="ARBA00023170"/>
    </source>
</evidence>
<dbReference type="GO" id="GO:0007186">
    <property type="term" value="P:G protein-coupled receptor signaling pathway"/>
    <property type="evidence" value="ECO:0000318"/>
    <property type="project" value="GO_Central"/>
</dbReference>